<comment type="caution">
    <text evidence="7">The sequence shown here is derived from an EMBL/GenBank/DDBJ whole genome shotgun (WGS) entry which is preliminary data.</text>
</comment>
<accession>A0A936ZAT9</accession>
<dbReference type="InterPro" id="IPR045087">
    <property type="entry name" value="Cu-oxidase_fam"/>
</dbReference>
<dbReference type="InterPro" id="IPR001117">
    <property type="entry name" value="Cu-oxidase_2nd"/>
</dbReference>
<evidence type="ECO:0000256" key="3">
    <source>
        <dbReference type="ARBA" id="ARBA00023008"/>
    </source>
</evidence>
<evidence type="ECO:0000313" key="8">
    <source>
        <dbReference type="Proteomes" id="UP000605848"/>
    </source>
</evidence>
<keyword evidence="2" id="KW-0560">Oxidoreductase</keyword>
<feature type="domain" description="Plastocyanin-like" evidence="6">
    <location>
        <begin position="120"/>
        <end position="209"/>
    </location>
</feature>
<sequence>MTSTTKTAGATAAIGGTLAAGEAATQTMPPLGPNSTAVPGPGDYNGGSIDFTRTGVKGKESFGNFGCDTFDGNPNTPDWTTANAYFVRTVQNVDVTMPDGKKLRCWGFGDPLKAPGRELLPSPLIRVQEGDLVHVKLQSSKGTHTIHHHGIEPTTFNDGVGHVSFEVKDDYVYQFQARHAGTFFYHCHKNTVTHFEMGLYGLLIVDPKPENGRVPAYAGGPFYDVEKFWVLDDMDPRWHQITNLDHDVGLCGDDAGLNIFEPKYFLISGTPTRPNVLVDKQKIVAKPGQKILIRLLNASYSVLQVMFEGLEVQVISVDGHALNKPWNQWLTIAPGTPFTLPTAQRYDILIDTGSPANQTKTGYTHKVHFEFQHWITRKVHNAGDKMYEGRAFTTITI</sequence>
<keyword evidence="1" id="KW-0479">Metal-binding</keyword>
<dbReference type="GO" id="GO:0016491">
    <property type="term" value="F:oxidoreductase activity"/>
    <property type="evidence" value="ECO:0007669"/>
    <property type="project" value="UniProtKB-KW"/>
</dbReference>
<dbReference type="PANTHER" id="PTHR11709">
    <property type="entry name" value="MULTI-COPPER OXIDASE"/>
    <property type="match status" value="1"/>
</dbReference>
<dbReference type="PANTHER" id="PTHR11709:SF394">
    <property type="entry name" value="FI03373P-RELATED"/>
    <property type="match status" value="1"/>
</dbReference>
<evidence type="ECO:0000259" key="6">
    <source>
        <dbReference type="Pfam" id="PF07732"/>
    </source>
</evidence>
<evidence type="ECO:0000256" key="4">
    <source>
        <dbReference type="SAM" id="MobiDB-lite"/>
    </source>
</evidence>
<evidence type="ECO:0000256" key="2">
    <source>
        <dbReference type="ARBA" id="ARBA00023002"/>
    </source>
</evidence>
<keyword evidence="8" id="KW-1185">Reference proteome</keyword>
<dbReference type="RefSeq" id="WP_202063089.1">
    <property type="nucleotide sequence ID" value="NZ_JAEQMY010000037.1"/>
</dbReference>
<dbReference type="Pfam" id="PF00394">
    <property type="entry name" value="Cu-oxidase"/>
    <property type="match status" value="1"/>
</dbReference>
<dbReference type="SUPFAM" id="SSF49503">
    <property type="entry name" value="Cupredoxins"/>
    <property type="match status" value="2"/>
</dbReference>
<dbReference type="Pfam" id="PF07732">
    <property type="entry name" value="Cu-oxidase_3"/>
    <property type="match status" value="1"/>
</dbReference>
<gene>
    <name evidence="7" type="ORF">JKG68_20130</name>
</gene>
<evidence type="ECO:0000256" key="1">
    <source>
        <dbReference type="ARBA" id="ARBA00022723"/>
    </source>
</evidence>
<dbReference type="AlphaFoldDB" id="A0A936ZAT9"/>
<dbReference type="EMBL" id="JAEQMY010000037">
    <property type="protein sequence ID" value="MBL0406271.1"/>
    <property type="molecule type" value="Genomic_DNA"/>
</dbReference>
<feature type="domain" description="Plastocyanin-like" evidence="5">
    <location>
        <begin position="260"/>
        <end position="352"/>
    </location>
</feature>
<dbReference type="Gene3D" id="2.60.40.420">
    <property type="entry name" value="Cupredoxins - blue copper proteins"/>
    <property type="match status" value="1"/>
</dbReference>
<evidence type="ECO:0000259" key="5">
    <source>
        <dbReference type="Pfam" id="PF00394"/>
    </source>
</evidence>
<name>A0A936ZAT9_9HYPH</name>
<dbReference type="Proteomes" id="UP000605848">
    <property type="component" value="Unassembled WGS sequence"/>
</dbReference>
<feature type="region of interest" description="Disordered" evidence="4">
    <location>
        <begin position="24"/>
        <end position="49"/>
    </location>
</feature>
<dbReference type="InterPro" id="IPR008972">
    <property type="entry name" value="Cupredoxin"/>
</dbReference>
<dbReference type="InterPro" id="IPR011707">
    <property type="entry name" value="Cu-oxidase-like_N"/>
</dbReference>
<proteinExistence type="predicted"/>
<evidence type="ECO:0000313" key="7">
    <source>
        <dbReference type="EMBL" id="MBL0406271.1"/>
    </source>
</evidence>
<keyword evidence="3" id="KW-0186">Copper</keyword>
<organism evidence="7 8">
    <name type="scientific">Microvirga aerilata</name>
    <dbReference type="NCBI Taxonomy" id="670292"/>
    <lineage>
        <taxon>Bacteria</taxon>
        <taxon>Pseudomonadati</taxon>
        <taxon>Pseudomonadota</taxon>
        <taxon>Alphaproteobacteria</taxon>
        <taxon>Hyphomicrobiales</taxon>
        <taxon>Methylobacteriaceae</taxon>
        <taxon>Microvirga</taxon>
    </lineage>
</organism>
<protein>
    <submittedName>
        <fullName evidence="7">Multicopper oxidase domain-containing protein</fullName>
    </submittedName>
</protein>
<dbReference type="GO" id="GO:0005507">
    <property type="term" value="F:copper ion binding"/>
    <property type="evidence" value="ECO:0007669"/>
    <property type="project" value="InterPro"/>
</dbReference>
<reference evidence="7" key="1">
    <citation type="submission" date="2021-01" db="EMBL/GenBank/DDBJ databases">
        <title>Microvirga sp.</title>
        <authorList>
            <person name="Kim M.K."/>
        </authorList>
    </citation>
    <scope>NUCLEOTIDE SEQUENCE</scope>
    <source>
        <strain evidence="7">5420S-16</strain>
    </source>
</reference>